<evidence type="ECO:0000313" key="3">
    <source>
        <dbReference type="EMBL" id="CAG8602386.1"/>
    </source>
</evidence>
<protein>
    <submittedName>
        <fullName evidence="3">3171_t:CDS:1</fullName>
    </submittedName>
</protein>
<evidence type="ECO:0000259" key="2">
    <source>
        <dbReference type="Pfam" id="PF00339"/>
    </source>
</evidence>
<dbReference type="Proteomes" id="UP000789405">
    <property type="component" value="Unassembled WGS sequence"/>
</dbReference>
<feature type="region of interest" description="Disordered" evidence="1">
    <location>
        <begin position="1"/>
        <end position="20"/>
    </location>
</feature>
<dbReference type="EMBL" id="CAJVPY010003810">
    <property type="protein sequence ID" value="CAG8602386.1"/>
    <property type="molecule type" value="Genomic_DNA"/>
</dbReference>
<reference evidence="3" key="1">
    <citation type="submission" date="2021-06" db="EMBL/GenBank/DDBJ databases">
        <authorList>
            <person name="Kallberg Y."/>
            <person name="Tangrot J."/>
            <person name="Rosling A."/>
        </authorList>
    </citation>
    <scope>NUCLEOTIDE SEQUENCE</scope>
    <source>
        <strain evidence="3">MA453B</strain>
    </source>
</reference>
<feature type="compositionally biased region" description="Low complexity" evidence="1">
    <location>
        <begin position="513"/>
        <end position="523"/>
    </location>
</feature>
<name>A0A9N9CHY7_9GLOM</name>
<dbReference type="InterPro" id="IPR011021">
    <property type="entry name" value="Arrestin-like_N"/>
</dbReference>
<dbReference type="Pfam" id="PF00339">
    <property type="entry name" value="Arrestin_N"/>
    <property type="match status" value="1"/>
</dbReference>
<comment type="caution">
    <text evidence="3">The sequence shown here is derived from an EMBL/GenBank/DDBJ whole genome shotgun (WGS) entry which is preliminary data.</text>
</comment>
<dbReference type="OrthoDB" id="2333384at2759"/>
<gene>
    <name evidence="3" type="ORF">DERYTH_LOCUS7711</name>
</gene>
<dbReference type="InterPro" id="IPR014756">
    <property type="entry name" value="Ig_E-set"/>
</dbReference>
<dbReference type="SUPFAM" id="SSF81296">
    <property type="entry name" value="E set domains"/>
    <property type="match status" value="1"/>
</dbReference>
<dbReference type="AlphaFoldDB" id="A0A9N9CHY7"/>
<feature type="region of interest" description="Disordered" evidence="1">
    <location>
        <begin position="467"/>
        <end position="598"/>
    </location>
</feature>
<accession>A0A9N9CHY7</accession>
<feature type="domain" description="Arrestin-like N-terminal" evidence="2">
    <location>
        <begin position="61"/>
        <end position="165"/>
    </location>
</feature>
<evidence type="ECO:0000256" key="1">
    <source>
        <dbReference type="SAM" id="MobiDB-lite"/>
    </source>
</evidence>
<sequence>MSNLPSPTTSNSGNSFLSGTAKSRPHASAYIKSSKSVSFSYAGENNSFQLGILGDSDSYLVGTLHLNYGKQYQVRNIVLNLKGIEKTSWYKAQARTKAIYTGEQVVVDHSQEIWKSDDKIVLNLDVPFKIKLPYNLPETIVTELGSVNYVLRATINRKGGLMSSSTQIIEIQCPLKRTLTLDNTSLTPYKLRGESRSGVDYSFTLPPNKNFNLGTYVTIPIRMKFVRPGVSVERIELALKCCMDFRCNNPNETRHVKENVVSLAIPRQEIRAPNLDGEYTHTVNLFIPRGVQPTYSGRFISITHQFYIKFCLWGANDDFQVEESSFISTHTPPPEHPSPQLIPQILQPLNRVQQQQQQAAMVRPSSPYSEAYPEAYPTYAEGYYPAYDPEEVGTAVYLDYQHELNYKLNLHNPPQVHALNTSPYLYNSKDGQDGYTDLYPPGLASALNANDLWYRQQLAALHHQQQLYNKKSQMPPVPVPRPPFNHSRHTSNSSHHLNAIMMNDSVLPPSPSISPSRLNPNNNTSPKLPPYAASEHSYSRNSPNSAEKNQKSQQQLDLASRKESRVDPNMLIPSSPSPPSYREHSTPAPEDIYTRNYI</sequence>
<feature type="compositionally biased region" description="Polar residues" evidence="1">
    <location>
        <begin position="539"/>
        <end position="557"/>
    </location>
</feature>
<organism evidence="3 4">
    <name type="scientific">Dentiscutata erythropus</name>
    <dbReference type="NCBI Taxonomy" id="1348616"/>
    <lineage>
        <taxon>Eukaryota</taxon>
        <taxon>Fungi</taxon>
        <taxon>Fungi incertae sedis</taxon>
        <taxon>Mucoromycota</taxon>
        <taxon>Glomeromycotina</taxon>
        <taxon>Glomeromycetes</taxon>
        <taxon>Diversisporales</taxon>
        <taxon>Gigasporaceae</taxon>
        <taxon>Dentiscutata</taxon>
    </lineage>
</organism>
<dbReference type="InterPro" id="IPR014752">
    <property type="entry name" value="Arrestin-like_C"/>
</dbReference>
<proteinExistence type="predicted"/>
<evidence type="ECO:0000313" key="4">
    <source>
        <dbReference type="Proteomes" id="UP000789405"/>
    </source>
</evidence>
<keyword evidence="4" id="KW-1185">Reference proteome</keyword>
<dbReference type="Gene3D" id="2.60.40.640">
    <property type="match status" value="1"/>
</dbReference>